<sequence>MRFAETILGGRGGKIITYEFHTLKSDTYREL</sequence>
<dbReference type="EMBL" id="LAZR01009408">
    <property type="protein sequence ID" value="KKM72772.1"/>
    <property type="molecule type" value="Genomic_DNA"/>
</dbReference>
<organism evidence="1">
    <name type="scientific">marine sediment metagenome</name>
    <dbReference type="NCBI Taxonomy" id="412755"/>
    <lineage>
        <taxon>unclassified sequences</taxon>
        <taxon>metagenomes</taxon>
        <taxon>ecological metagenomes</taxon>
    </lineage>
</organism>
<name>A0A0F9MU91_9ZZZZ</name>
<accession>A0A0F9MU91</accession>
<dbReference type="AlphaFoldDB" id="A0A0F9MU91"/>
<evidence type="ECO:0000313" key="1">
    <source>
        <dbReference type="EMBL" id="KKM72772.1"/>
    </source>
</evidence>
<proteinExistence type="predicted"/>
<comment type="caution">
    <text evidence="1">The sequence shown here is derived from an EMBL/GenBank/DDBJ whole genome shotgun (WGS) entry which is preliminary data.</text>
</comment>
<reference evidence="1" key="1">
    <citation type="journal article" date="2015" name="Nature">
        <title>Complex archaea that bridge the gap between prokaryotes and eukaryotes.</title>
        <authorList>
            <person name="Spang A."/>
            <person name="Saw J.H."/>
            <person name="Jorgensen S.L."/>
            <person name="Zaremba-Niedzwiedzka K."/>
            <person name="Martijn J."/>
            <person name="Lind A.E."/>
            <person name="van Eijk R."/>
            <person name="Schleper C."/>
            <person name="Guy L."/>
            <person name="Ettema T.J."/>
        </authorList>
    </citation>
    <scope>NUCLEOTIDE SEQUENCE</scope>
</reference>
<feature type="non-terminal residue" evidence="1">
    <location>
        <position position="31"/>
    </location>
</feature>
<protein>
    <submittedName>
        <fullName evidence="1">Uncharacterized protein</fullName>
    </submittedName>
</protein>
<gene>
    <name evidence="1" type="ORF">LCGC14_1417230</name>
</gene>